<dbReference type="InterPro" id="IPR053188">
    <property type="entry name" value="FkbM_Methyltransferase"/>
</dbReference>
<comment type="caution">
    <text evidence="3">The sequence shown here is derived from an EMBL/GenBank/DDBJ whole genome shotgun (WGS) entry which is preliminary data.</text>
</comment>
<gene>
    <name evidence="3" type="ORF">GCM10009547_36480</name>
</gene>
<evidence type="ECO:0000259" key="2">
    <source>
        <dbReference type="Pfam" id="PF05050"/>
    </source>
</evidence>
<proteinExistence type="predicted"/>
<dbReference type="Proteomes" id="UP001500957">
    <property type="component" value="Unassembled WGS sequence"/>
</dbReference>
<dbReference type="EMBL" id="BAAAHE010000036">
    <property type="protein sequence ID" value="GAA0629520.1"/>
    <property type="molecule type" value="Genomic_DNA"/>
</dbReference>
<dbReference type="InterPro" id="IPR029063">
    <property type="entry name" value="SAM-dependent_MTases_sf"/>
</dbReference>
<name>A0ABN1H5L8_9ACTN</name>
<sequence length="336" mass="36839">MQTEPLDALKQAILHSSDLAMRATAARFNLDQPADRKRSSTILSRLFFDLANLAEIELFIEVGAREAAASTRAKAWFPEARVVAFEASPYTYENNSTRLAGKGIEYHHLAAATSSGDVIINVHRDERGAPIANGEASLLKRTKSARDREHGFEEVRVPAVALDDFFAADLGMRSAVWIDVEGGCGLVLPGATKLLSNASVVIVEVEDQAYWGEEHWLRSQTLSFLYDLGLIPVARDFEYAHQHNVVLLRRELLDGPGPFRAALARFTSTAVLPTEAQPQRQAESAPSTPKPTPARSAAPKTGPEKAVRVAKKALRRSKRLALRAKRKAAALQARSR</sequence>
<feature type="region of interest" description="Disordered" evidence="1">
    <location>
        <begin position="273"/>
        <end position="310"/>
    </location>
</feature>
<reference evidence="3 4" key="1">
    <citation type="journal article" date="2019" name="Int. J. Syst. Evol. Microbiol.">
        <title>The Global Catalogue of Microorganisms (GCM) 10K type strain sequencing project: providing services to taxonomists for standard genome sequencing and annotation.</title>
        <authorList>
            <consortium name="The Broad Institute Genomics Platform"/>
            <consortium name="The Broad Institute Genome Sequencing Center for Infectious Disease"/>
            <person name="Wu L."/>
            <person name="Ma J."/>
        </authorList>
    </citation>
    <scope>NUCLEOTIDE SEQUENCE [LARGE SCALE GENOMIC DNA]</scope>
    <source>
        <strain evidence="3 4">JCM 10671</strain>
    </source>
</reference>
<keyword evidence="4" id="KW-1185">Reference proteome</keyword>
<dbReference type="SUPFAM" id="SSF53335">
    <property type="entry name" value="S-adenosyl-L-methionine-dependent methyltransferases"/>
    <property type="match status" value="1"/>
</dbReference>
<feature type="domain" description="Methyltransferase FkbM" evidence="2">
    <location>
        <begin position="62"/>
        <end position="213"/>
    </location>
</feature>
<dbReference type="NCBIfam" id="TIGR01444">
    <property type="entry name" value="fkbM_fam"/>
    <property type="match status" value="1"/>
</dbReference>
<dbReference type="PANTHER" id="PTHR36973">
    <property type="entry name" value="SLL1456 PROTEIN-RELATED"/>
    <property type="match status" value="1"/>
</dbReference>
<evidence type="ECO:0000313" key="3">
    <source>
        <dbReference type="EMBL" id="GAA0629520.1"/>
    </source>
</evidence>
<evidence type="ECO:0000313" key="4">
    <source>
        <dbReference type="Proteomes" id="UP001500957"/>
    </source>
</evidence>
<accession>A0ABN1H5L8</accession>
<dbReference type="RefSeq" id="WP_344607380.1">
    <property type="nucleotide sequence ID" value="NZ_BAAAHE010000036.1"/>
</dbReference>
<dbReference type="Pfam" id="PF05050">
    <property type="entry name" value="Methyltransf_21"/>
    <property type="match status" value="1"/>
</dbReference>
<protein>
    <recommendedName>
        <fullName evidence="2">Methyltransferase FkbM domain-containing protein</fullName>
    </recommendedName>
</protein>
<feature type="compositionally biased region" description="Polar residues" evidence="1">
    <location>
        <begin position="273"/>
        <end position="287"/>
    </location>
</feature>
<dbReference type="Gene3D" id="3.40.50.150">
    <property type="entry name" value="Vaccinia Virus protein VP39"/>
    <property type="match status" value="1"/>
</dbReference>
<dbReference type="PANTHER" id="PTHR36973:SF4">
    <property type="entry name" value="NODULATION PROTEIN"/>
    <property type="match status" value="1"/>
</dbReference>
<organism evidence="3 4">
    <name type="scientific">Sporichthya brevicatena</name>
    <dbReference type="NCBI Taxonomy" id="171442"/>
    <lineage>
        <taxon>Bacteria</taxon>
        <taxon>Bacillati</taxon>
        <taxon>Actinomycetota</taxon>
        <taxon>Actinomycetes</taxon>
        <taxon>Sporichthyales</taxon>
        <taxon>Sporichthyaceae</taxon>
        <taxon>Sporichthya</taxon>
    </lineage>
</organism>
<evidence type="ECO:0000256" key="1">
    <source>
        <dbReference type="SAM" id="MobiDB-lite"/>
    </source>
</evidence>
<dbReference type="InterPro" id="IPR006342">
    <property type="entry name" value="FkbM_mtfrase"/>
</dbReference>